<evidence type="ECO:0000256" key="1">
    <source>
        <dbReference type="ARBA" id="ARBA00005336"/>
    </source>
</evidence>
<dbReference type="InterPro" id="IPR051915">
    <property type="entry name" value="Cellulose_Degrad_GH3"/>
</dbReference>
<dbReference type="Pfam" id="PF01915">
    <property type="entry name" value="Glyco_hydro_3_C"/>
    <property type="match status" value="1"/>
</dbReference>
<dbReference type="Pfam" id="PF14310">
    <property type="entry name" value="Fn3-like"/>
    <property type="match status" value="1"/>
</dbReference>
<keyword evidence="2" id="KW-0378">Hydrolase</keyword>
<evidence type="ECO:0000259" key="3">
    <source>
        <dbReference type="SMART" id="SM01217"/>
    </source>
</evidence>
<dbReference type="InterPro" id="IPR036881">
    <property type="entry name" value="Glyco_hydro_3_C_sf"/>
</dbReference>
<dbReference type="InterPro" id="IPR026891">
    <property type="entry name" value="Fn3-like"/>
</dbReference>
<evidence type="ECO:0000313" key="5">
    <source>
        <dbReference type="Proteomes" id="UP000285961"/>
    </source>
</evidence>
<dbReference type="GO" id="GO:0009251">
    <property type="term" value="P:glucan catabolic process"/>
    <property type="evidence" value="ECO:0007669"/>
    <property type="project" value="TreeGrafter"/>
</dbReference>
<proteinExistence type="inferred from homology"/>
<dbReference type="SUPFAM" id="SSF51445">
    <property type="entry name" value="(Trans)glycosidases"/>
    <property type="match status" value="1"/>
</dbReference>
<dbReference type="InterPro" id="IPR013783">
    <property type="entry name" value="Ig-like_fold"/>
</dbReference>
<dbReference type="Gene3D" id="3.20.20.300">
    <property type="entry name" value="Glycoside hydrolase, family 3, N-terminal domain"/>
    <property type="match status" value="1"/>
</dbReference>
<dbReference type="PRINTS" id="PR00133">
    <property type="entry name" value="GLHYDRLASE3"/>
</dbReference>
<dbReference type="InterPro" id="IPR036962">
    <property type="entry name" value="Glyco_hydro_3_N_sf"/>
</dbReference>
<comment type="caution">
    <text evidence="4">The sequence shown here is derived from an EMBL/GenBank/DDBJ whole genome shotgun (WGS) entry which is preliminary data.</text>
</comment>
<dbReference type="InterPro" id="IPR001764">
    <property type="entry name" value="Glyco_hydro_3_N"/>
</dbReference>
<dbReference type="PANTHER" id="PTHR30620">
    <property type="entry name" value="PERIPLASMIC BETA-GLUCOSIDASE-RELATED"/>
    <property type="match status" value="1"/>
</dbReference>
<dbReference type="Proteomes" id="UP000285961">
    <property type="component" value="Unassembled WGS sequence"/>
</dbReference>
<dbReference type="SUPFAM" id="SSF52279">
    <property type="entry name" value="Beta-D-glucan exohydrolase, C-terminal domain"/>
    <property type="match status" value="1"/>
</dbReference>
<dbReference type="EMBL" id="QZKI01000082">
    <property type="protein sequence ID" value="RJP69457.1"/>
    <property type="molecule type" value="Genomic_DNA"/>
</dbReference>
<feature type="domain" description="Fibronectin type III-like" evidence="3">
    <location>
        <begin position="685"/>
        <end position="754"/>
    </location>
</feature>
<dbReference type="AlphaFoldDB" id="A0A419EX95"/>
<dbReference type="PANTHER" id="PTHR30620:SF123">
    <property type="entry name" value="BETA-XYLOSIDASE"/>
    <property type="match status" value="1"/>
</dbReference>
<comment type="similarity">
    <text evidence="1">Belongs to the glycosyl hydrolase 3 family.</text>
</comment>
<dbReference type="Pfam" id="PF00933">
    <property type="entry name" value="Glyco_hydro_3"/>
    <property type="match status" value="1"/>
</dbReference>
<protein>
    <submittedName>
        <fullName evidence="4">Beta-glucosidase</fullName>
    </submittedName>
</protein>
<reference evidence="4 5" key="1">
    <citation type="journal article" date="2017" name="ISME J.">
        <title>Energy and carbon metabolisms in a deep terrestrial subsurface fluid microbial community.</title>
        <authorList>
            <person name="Momper L."/>
            <person name="Jungbluth S.P."/>
            <person name="Lee M.D."/>
            <person name="Amend J.P."/>
        </authorList>
    </citation>
    <scope>NUCLEOTIDE SEQUENCE [LARGE SCALE GENOMIC DNA]</scope>
    <source>
        <strain evidence="4">SURF_17</strain>
    </source>
</reference>
<accession>A0A419EX95</accession>
<dbReference type="Gene3D" id="3.40.50.1700">
    <property type="entry name" value="Glycoside hydrolase family 3 C-terminal domain"/>
    <property type="match status" value="1"/>
</dbReference>
<name>A0A419EX95_9BACT</name>
<evidence type="ECO:0000313" key="4">
    <source>
        <dbReference type="EMBL" id="RJP69457.1"/>
    </source>
</evidence>
<dbReference type="FunFam" id="2.60.40.10:FF:000495">
    <property type="entry name" value="Periplasmic beta-glucosidase"/>
    <property type="match status" value="1"/>
</dbReference>
<dbReference type="Gene3D" id="2.60.40.10">
    <property type="entry name" value="Immunoglobulins"/>
    <property type="match status" value="1"/>
</dbReference>
<dbReference type="SMART" id="SM01217">
    <property type="entry name" value="Fn3_like"/>
    <property type="match status" value="1"/>
</dbReference>
<dbReference type="GO" id="GO:0008422">
    <property type="term" value="F:beta-glucosidase activity"/>
    <property type="evidence" value="ECO:0007669"/>
    <property type="project" value="UniProtKB-ARBA"/>
</dbReference>
<evidence type="ECO:0000256" key="2">
    <source>
        <dbReference type="ARBA" id="ARBA00022801"/>
    </source>
</evidence>
<sequence>MKGKDENALYLDASQSVKDRVANLLARMTLDEKIAQLGAVEPFENLAFSEKRTRAHMKDGIGQIALPAGASTLKPIEIAELNNKLQKFLIENTRLGIPAMVHEECCMGFMARGATIFPQMLGAASTWEPELVEEMMRNVRAQMRSVGAHQGLSPVLDIARDPRWGRTEETFGEDPYLASRMGVAYIRGLQGTDLKHGIVATCKHFVGYAMSEGGLNWAPVHLGQRELHEVFLVPFEAAVKEANVASVMNAYHELDGIPCGGSKELLTGILRHKWGFDGIVVSDYHTVPMLEQYHHVARDKSEAAVLALEAGIDIELPATDCYGESLRKAVERGLISEDVLNQAVNRVLKTKFDLGLFENPLVDPSKVTQVFDTAAQRSLAREIAQKSIVLLKNEDGMLPLKKDVSSIAVIGPSADDIRNMVGDYSHPAHITLSLGLYDESVTPDIPIETNIGPGNVSVQMISILEAIKRKTSPTTAIHYAKGCDVMGDSRDGFAEAIEAARKSDVAIIVVGGKSGLTLDCTSGEFRDRADIGLPGVQDDLVRAVCATGKPVVVVLVNGRPLSVPRVTENVPAIVEAWLPGEEGAQAIADVLFGDCNPGGKLPITVPRSVGQIPAFYNHKPSGANSVIYGDYVDLVSRPLFPFGHGLSYTRFEYDNLRVEPAKADAKGTVKASIDVKNVGEREGDEVVQLYVHDVKASVTRPVKELKGFKRITLAPGEKKTVMFTLFVTQLGFYNRDMQFVVEPGTIEVMLGSSSDDIRATGEFEIVGEMSEIGDSKVFFSEARVS</sequence>
<dbReference type="InterPro" id="IPR017853">
    <property type="entry name" value="GH"/>
</dbReference>
<gene>
    <name evidence="4" type="ORF">C4532_10915</name>
</gene>
<organism evidence="4 5">
    <name type="scientific">Candidatus Abyssobacteria bacterium SURF_17</name>
    <dbReference type="NCBI Taxonomy" id="2093361"/>
    <lineage>
        <taxon>Bacteria</taxon>
        <taxon>Pseudomonadati</taxon>
        <taxon>Candidatus Hydrogenedentota</taxon>
        <taxon>Candidatus Abyssobacteria</taxon>
    </lineage>
</organism>
<dbReference type="InterPro" id="IPR002772">
    <property type="entry name" value="Glyco_hydro_3_C"/>
</dbReference>